<name>A0A9Q4XT48_9ENTR</name>
<dbReference type="PIRSF" id="PIRSF004690">
    <property type="entry name" value="DmsD"/>
    <property type="match status" value="1"/>
</dbReference>
<dbReference type="Pfam" id="PF02613">
    <property type="entry name" value="Nitrate_red_del"/>
    <property type="match status" value="1"/>
</dbReference>
<dbReference type="EMBL" id="RPBY01000010">
    <property type="protein sequence ID" value="NCH89636.1"/>
    <property type="molecule type" value="Genomic_DNA"/>
</dbReference>
<evidence type="ECO:0000256" key="1">
    <source>
        <dbReference type="ARBA" id="ARBA00023186"/>
    </source>
</evidence>
<reference evidence="2" key="1">
    <citation type="submission" date="2018-11" db="EMBL/GenBank/DDBJ databases">
        <title>Genomics analysis of Putative Virulence Factors on Adhesion and Cytotoxicity for Cronobacter spp.</title>
        <authorList>
            <person name="Cui J."/>
        </authorList>
    </citation>
    <scope>NUCLEOTIDE SEQUENCE</scope>
    <source>
        <strain evidence="2">SD69</strain>
    </source>
</reference>
<organism evidence="2 3">
    <name type="scientific">Cronobacter dublinensis</name>
    <dbReference type="NCBI Taxonomy" id="413497"/>
    <lineage>
        <taxon>Bacteria</taxon>
        <taxon>Pseudomonadati</taxon>
        <taxon>Pseudomonadota</taxon>
        <taxon>Gammaproteobacteria</taxon>
        <taxon>Enterobacterales</taxon>
        <taxon>Enterobacteriaceae</taxon>
        <taxon>Cronobacter</taxon>
    </lineage>
</organism>
<dbReference type="InterPro" id="IPR026269">
    <property type="entry name" value="DmsD-type"/>
</dbReference>
<dbReference type="InterPro" id="IPR050289">
    <property type="entry name" value="TorD/DmsD_chaperones"/>
</dbReference>
<comment type="caution">
    <text evidence="2">The sequence shown here is derived from an EMBL/GenBank/DDBJ whole genome shotgun (WGS) entry which is preliminary data.</text>
</comment>
<dbReference type="Proteomes" id="UP000778262">
    <property type="component" value="Unassembled WGS sequence"/>
</dbReference>
<evidence type="ECO:0000313" key="2">
    <source>
        <dbReference type="EMBL" id="NCH89636.1"/>
    </source>
</evidence>
<dbReference type="InterPro" id="IPR036411">
    <property type="entry name" value="TorD-like_sf"/>
</dbReference>
<keyword evidence="1" id="KW-0143">Chaperone</keyword>
<gene>
    <name evidence="2" type="ORF">EHJ13_19665</name>
</gene>
<proteinExistence type="predicted"/>
<dbReference type="RefSeq" id="WP_134877431.1">
    <property type="nucleotide sequence ID" value="NZ_JASEOZ010000001.1"/>
</dbReference>
<sequence>MNEFSIICRLLGSLWYRAPQDPVMAPIYGLIRDGKLAQNWPLEQDELLARLQKSAQPEDVQADYQALVGADDARVAPVRSAWVEQGSEQEVRAFLTARGMPLGEAPADHFGLLLLAASWLEDQSAEDEIEAQETLFGEFLIPWYETFLGKVEAHAATPFWRTLAQITREAIQAMWEELQEDEDEGEEADDEEGGAA</sequence>
<dbReference type="SUPFAM" id="SSF89155">
    <property type="entry name" value="TorD-like"/>
    <property type="match status" value="1"/>
</dbReference>
<dbReference type="AlphaFoldDB" id="A0A9Q4XT48"/>
<dbReference type="Gene3D" id="1.10.3480.10">
    <property type="entry name" value="TorD-like"/>
    <property type="match status" value="1"/>
</dbReference>
<evidence type="ECO:0000313" key="3">
    <source>
        <dbReference type="Proteomes" id="UP000778262"/>
    </source>
</evidence>
<dbReference type="PANTHER" id="PTHR34227:SF12">
    <property type="entry name" value="CHAPERONE PROTEIN YCDY"/>
    <property type="match status" value="1"/>
</dbReference>
<accession>A0A9Q4XT48</accession>
<dbReference type="InterPro" id="IPR020945">
    <property type="entry name" value="DMSO/NO3_reduct_chaperone"/>
</dbReference>
<protein>
    <submittedName>
        <fullName evidence="2">Molecular chaperone</fullName>
    </submittedName>
</protein>
<dbReference type="PANTHER" id="PTHR34227">
    <property type="entry name" value="CHAPERONE PROTEIN YCDY"/>
    <property type="match status" value="1"/>
</dbReference>